<evidence type="ECO:0000313" key="1">
    <source>
        <dbReference type="EMBL" id="ARF13113.1"/>
    </source>
</evidence>
<evidence type="ECO:0000313" key="2">
    <source>
        <dbReference type="Proteomes" id="UP000192486"/>
    </source>
</evidence>
<dbReference type="Proteomes" id="UP000192486">
    <property type="component" value="Chromosome"/>
</dbReference>
<organism evidence="1 2">
    <name type="scientific">Sporosarcina ureae</name>
    <dbReference type="NCBI Taxonomy" id="1571"/>
    <lineage>
        <taxon>Bacteria</taxon>
        <taxon>Bacillati</taxon>
        <taxon>Bacillota</taxon>
        <taxon>Bacilli</taxon>
        <taxon>Bacillales</taxon>
        <taxon>Caryophanaceae</taxon>
        <taxon>Sporosarcina</taxon>
    </lineage>
</organism>
<gene>
    <name evidence="1" type="ORF">SporoS204_02300</name>
</gene>
<keyword evidence="2" id="KW-1185">Reference proteome</keyword>
<protein>
    <submittedName>
        <fullName evidence="1">Uncharacterized protein</fullName>
    </submittedName>
</protein>
<accession>A0ABN4YMA5</accession>
<dbReference type="EMBL" id="CP015108">
    <property type="protein sequence ID" value="ARF13113.1"/>
    <property type="molecule type" value="Genomic_DNA"/>
</dbReference>
<reference evidence="1 2" key="1">
    <citation type="submission" date="2016-04" db="EMBL/GenBank/DDBJ databases">
        <title>Comparative Genomics and Epigenetics of Sporosarcina ureae.</title>
        <authorList>
            <person name="Oliver A.S."/>
            <person name="Cooper K.K."/>
        </authorList>
    </citation>
    <scope>NUCLEOTIDE SEQUENCE [LARGE SCALE GENOMIC DNA]</scope>
    <source>
        <strain evidence="1 2">S204</strain>
    </source>
</reference>
<sequence>MKEMLWKLEKSNVDVHMYDGEHGFSDPYAASYNRELAYMTCKQTIDFFRNNGMNRVEGSTS</sequence>
<proteinExistence type="predicted"/>
<name>A0ABN4YMA5_SPOUR</name>